<dbReference type="PROSITE" id="PS50245">
    <property type="entry name" value="CAP_GLY_2"/>
    <property type="match status" value="1"/>
</dbReference>
<comment type="subcellular location">
    <subcellularLocation>
        <location evidence="1">Cytoplasm</location>
        <location evidence="1">Cytoskeleton</location>
    </subcellularLocation>
</comment>
<dbReference type="PANTHER" id="PTHR18916">
    <property type="entry name" value="DYNACTIN 1-RELATED MICROTUBULE-BINDING"/>
    <property type="match status" value="1"/>
</dbReference>
<evidence type="ECO:0000256" key="3">
    <source>
        <dbReference type="ARBA" id="ARBA00016574"/>
    </source>
</evidence>
<dbReference type="SMART" id="SM01052">
    <property type="entry name" value="CAP_GLY"/>
    <property type="match status" value="1"/>
</dbReference>
<keyword evidence="5" id="KW-0493">Microtubule</keyword>
<comment type="similarity">
    <text evidence="2">Belongs to the dynactin 150 kDa subunit family.</text>
</comment>
<dbReference type="SUPFAM" id="SSF74924">
    <property type="entry name" value="Cap-Gly domain"/>
    <property type="match status" value="1"/>
</dbReference>
<proteinExistence type="inferred from homology"/>
<protein>
    <recommendedName>
        <fullName evidence="3">Dynactin subunit 1</fullName>
    </recommendedName>
</protein>
<keyword evidence="8" id="KW-0206">Cytoskeleton</keyword>
<dbReference type="InterPro" id="IPR036859">
    <property type="entry name" value="CAP-Gly_dom_sf"/>
</dbReference>
<dbReference type="WBParaSite" id="sdigi.contig63.g3362.t1">
    <property type="protein sequence ID" value="sdigi.contig63.g3362.t1"/>
    <property type="gene ID" value="sdigi.contig63.g3362"/>
</dbReference>
<keyword evidence="12" id="KW-1185">Reference proteome</keyword>
<keyword evidence="6" id="KW-0243">Dynein</keyword>
<dbReference type="Proteomes" id="UP000887581">
    <property type="component" value="Unplaced"/>
</dbReference>
<evidence type="ECO:0000256" key="2">
    <source>
        <dbReference type="ARBA" id="ARBA00011010"/>
    </source>
</evidence>
<evidence type="ECO:0000256" key="6">
    <source>
        <dbReference type="ARBA" id="ARBA00023017"/>
    </source>
</evidence>
<feature type="coiled-coil region" evidence="9">
    <location>
        <begin position="370"/>
        <end position="544"/>
    </location>
</feature>
<dbReference type="PANTHER" id="PTHR18916:SF93">
    <property type="entry name" value="RESTIN HOMOLOG"/>
    <property type="match status" value="1"/>
</dbReference>
<dbReference type="InterPro" id="IPR022157">
    <property type="entry name" value="Dynactin"/>
</dbReference>
<evidence type="ECO:0000256" key="9">
    <source>
        <dbReference type="SAM" id="Coils"/>
    </source>
</evidence>
<organism evidence="12 13">
    <name type="scientific">Setaria digitata</name>
    <dbReference type="NCBI Taxonomy" id="48799"/>
    <lineage>
        <taxon>Eukaryota</taxon>
        <taxon>Metazoa</taxon>
        <taxon>Ecdysozoa</taxon>
        <taxon>Nematoda</taxon>
        <taxon>Chromadorea</taxon>
        <taxon>Rhabditida</taxon>
        <taxon>Spirurina</taxon>
        <taxon>Spiruromorpha</taxon>
        <taxon>Filarioidea</taxon>
        <taxon>Setariidae</taxon>
        <taxon>Setaria</taxon>
    </lineage>
</organism>
<feature type="region of interest" description="Disordered" evidence="10">
    <location>
        <begin position="66"/>
        <end position="145"/>
    </location>
</feature>
<feature type="compositionally biased region" description="Polar residues" evidence="10">
    <location>
        <begin position="121"/>
        <end position="137"/>
    </location>
</feature>
<keyword evidence="4" id="KW-0963">Cytoplasm</keyword>
<sequence length="1279" mass="145835">MVEFCGETEFAEGIWVGVNLDEPNGKHDGTVKGVRYFECEPNHGIFLKANQVRLESRSKSGMRLPTNIRKDVRSKISPSSSPRMTPSSSTERLKTMGGTGASAKKYSKEETKGIGKLGGQPLSQTSVEEQSLTSQKSHTGETPYKAGGIARKTSVASKLGNISSTIISTEDIVPAESVKSIVKKMEESSLSVPLPPDMDERSELEWLRIQHKDLSEKLESLRIKRKEDHVKLVEFERNRIQLESLLQFRATILEEQTNLQRKLQEKDKELRDLLDSRKNENDGITEVEEQLELITIEKEMAEEKVDILQAEVDAEKQRVQELEVELELLRSEMEEAGDSSLKACFAVPLLVNSRRKKEDISKIRECFEKFQGNSVQMKQLEQQNEKLREAMRDAMGQMVLDKQEITKENERLKDELASLTKFCEKIKKDADNYENIIAELRERVDLAMGSEKMIETLTDKNLDMEEKVRALEETIEDFETMRAMDEEILETQKDAEKELREELDQACGKISELMLQIKACGVQAEDYEKTIVMFRKKVSDLNEEIQERYDENLRMLEQIKLLEKGGTVSGMQGAGFSATRTFSEIVDGEVRLLELEFAHQHTKYLKAFMPDNFAKPGGDSDAIILNILFPRLYQKSVVLAKLMSNKYPPVPGGMRREHVTKSHKAEQWAHCAKFNYLLNSFECVLRKFESAIQRCSVERLSRLAQLQLEMVAQERMIDQYIDLLKTDRLDENTSSANLEKGITYFQNVFSVHMAAEAYDMKQAFSDVIAQLLSGLGWMKINVQRFTYFLLPGNEDSEIYSFATALMGLITECEQLTIRSRNRIPSQKDMIISQQLEDQLLNALNTLWKVATVANNICATASIQLSTHTDAEGLQSDRIKEMLLGAVEKMNGQTDSAKAQEVIRNYMLTLKSVLAKLAGQLDSGNLEVEISDKKPFPPLLERAHARKQDAVEAEGLRWQLEKKENEISDLKKTLRARADDISNYRLRLEMADKRMETSGKADESRVSRLQLRCDELQNELKKRRDEYEETMDAIQRDLEACEKENAELKERAKNMSKKALLMNLSNTLASSAASLPTTPTVTGGASFTYAAEISFLEGALIEKQDALKFANEKIRYLKIQNMLGLLSDIGVSGVSVEITGPRTLDAAQGPYKEELDKLIREAESIISEARNYQVPYVVNLHKQKKAQLLEEYQYYSGVRDVNYRIDDLKLKIHRFWSRHNPGKPLPTLFSNIKSIVIEKRKELRSDGKGVNSNAYKNAYSILFDNLDVERKKFESRRVCY</sequence>
<evidence type="ECO:0000256" key="5">
    <source>
        <dbReference type="ARBA" id="ARBA00022701"/>
    </source>
</evidence>
<reference evidence="13" key="1">
    <citation type="submission" date="2022-11" db="UniProtKB">
        <authorList>
            <consortium name="WormBaseParasite"/>
        </authorList>
    </citation>
    <scope>IDENTIFICATION</scope>
</reference>
<feature type="coiled-coil region" evidence="9">
    <location>
        <begin position="1005"/>
        <end position="1057"/>
    </location>
</feature>
<feature type="coiled-coil region" evidence="9">
    <location>
        <begin position="249"/>
        <end position="339"/>
    </location>
</feature>
<evidence type="ECO:0000313" key="13">
    <source>
        <dbReference type="WBParaSite" id="sdigi.contig63.g3362.t1"/>
    </source>
</evidence>
<evidence type="ECO:0000313" key="12">
    <source>
        <dbReference type="Proteomes" id="UP000887581"/>
    </source>
</evidence>
<evidence type="ECO:0000256" key="8">
    <source>
        <dbReference type="ARBA" id="ARBA00023212"/>
    </source>
</evidence>
<dbReference type="Pfam" id="PF12455">
    <property type="entry name" value="Dynactin"/>
    <property type="match status" value="1"/>
</dbReference>
<feature type="domain" description="CAP-Gly" evidence="11">
    <location>
        <begin position="6"/>
        <end position="48"/>
    </location>
</feature>
<evidence type="ECO:0000256" key="1">
    <source>
        <dbReference type="ARBA" id="ARBA00004245"/>
    </source>
</evidence>
<dbReference type="Gene3D" id="2.30.30.190">
    <property type="entry name" value="CAP Gly-rich-like domain"/>
    <property type="match status" value="1"/>
</dbReference>
<evidence type="ECO:0000256" key="4">
    <source>
        <dbReference type="ARBA" id="ARBA00022490"/>
    </source>
</evidence>
<dbReference type="SUPFAM" id="SSF57997">
    <property type="entry name" value="Tropomyosin"/>
    <property type="match status" value="1"/>
</dbReference>
<name>A0A915Q5N0_9BILA</name>
<feature type="coiled-coil region" evidence="9">
    <location>
        <begin position="952"/>
        <end position="979"/>
    </location>
</feature>
<feature type="compositionally biased region" description="Low complexity" evidence="10">
    <location>
        <begin position="77"/>
        <end position="89"/>
    </location>
</feature>
<dbReference type="GO" id="GO:0030286">
    <property type="term" value="C:dynein complex"/>
    <property type="evidence" value="ECO:0007669"/>
    <property type="project" value="UniProtKB-KW"/>
</dbReference>
<accession>A0A915Q5N0</accession>
<keyword evidence="7 9" id="KW-0175">Coiled coil</keyword>
<evidence type="ECO:0000256" key="10">
    <source>
        <dbReference type="SAM" id="MobiDB-lite"/>
    </source>
</evidence>
<dbReference type="GO" id="GO:0005874">
    <property type="term" value="C:microtubule"/>
    <property type="evidence" value="ECO:0007669"/>
    <property type="project" value="UniProtKB-KW"/>
</dbReference>
<dbReference type="Pfam" id="PF01302">
    <property type="entry name" value="CAP_GLY"/>
    <property type="match status" value="1"/>
</dbReference>
<dbReference type="InterPro" id="IPR000938">
    <property type="entry name" value="CAP-Gly_domain"/>
</dbReference>
<dbReference type="AlphaFoldDB" id="A0A915Q5N0"/>
<dbReference type="PROSITE" id="PS00845">
    <property type="entry name" value="CAP_GLY_1"/>
    <property type="match status" value="1"/>
</dbReference>
<evidence type="ECO:0000256" key="7">
    <source>
        <dbReference type="ARBA" id="ARBA00023054"/>
    </source>
</evidence>
<evidence type="ECO:0000259" key="11">
    <source>
        <dbReference type="PROSITE" id="PS50245"/>
    </source>
</evidence>